<dbReference type="InterPro" id="IPR006433">
    <property type="entry name" value="Prohead_protease"/>
</dbReference>
<sequence>MWKGVGKMKIEIRSSESAVIEGYVNVVERESRMIPDRQGNFIEIVTQGVFADAIKRAENIEVRFNHRKLLGDTKSKTLELHEDQIGLYAKAYVSDPAVIEAATKNELRGWSFGFIAKGQEWKDSDDGIRRRYLTALDLDEVTIVGKSMLPVYPATSIEMRDDTAAVIEFRSVDGEEVSVIDTNGKSKGDPPPKYDSKNDPVLMKIKSKIC</sequence>
<proteinExistence type="predicted"/>
<dbReference type="EMBL" id="WNBW01000013">
    <property type="protein sequence ID" value="MTU04918.1"/>
    <property type="molecule type" value="Genomic_DNA"/>
</dbReference>
<dbReference type="Proteomes" id="UP000484547">
    <property type="component" value="Unassembled WGS sequence"/>
</dbReference>
<organism evidence="5 8">
    <name type="scientific">Phascolarctobacterium faecium</name>
    <dbReference type="NCBI Taxonomy" id="33025"/>
    <lineage>
        <taxon>Bacteria</taxon>
        <taxon>Bacillati</taxon>
        <taxon>Bacillota</taxon>
        <taxon>Negativicutes</taxon>
        <taxon>Acidaminococcales</taxon>
        <taxon>Acidaminococcaceae</taxon>
        <taxon>Phascolarctobacterium</taxon>
    </lineage>
</organism>
<protein>
    <submittedName>
        <fullName evidence="5">HK97 family phage prohead protease</fullName>
    </submittedName>
</protein>
<evidence type="ECO:0000256" key="2">
    <source>
        <dbReference type="ARBA" id="ARBA00022670"/>
    </source>
</evidence>
<evidence type="ECO:0000256" key="3">
    <source>
        <dbReference type="ARBA" id="ARBA00022801"/>
    </source>
</evidence>
<dbReference type="GO" id="GO:0008233">
    <property type="term" value="F:peptidase activity"/>
    <property type="evidence" value="ECO:0007669"/>
    <property type="project" value="UniProtKB-KW"/>
</dbReference>
<dbReference type="InterPro" id="IPR054613">
    <property type="entry name" value="Peptidase_S78_dom"/>
</dbReference>
<dbReference type="GO" id="GO:0006508">
    <property type="term" value="P:proteolysis"/>
    <property type="evidence" value="ECO:0007669"/>
    <property type="project" value="UniProtKB-KW"/>
</dbReference>
<keyword evidence="3" id="KW-0378">Hydrolase</keyword>
<dbReference type="Pfam" id="PF04586">
    <property type="entry name" value="Peptidase_S78"/>
    <property type="match status" value="1"/>
</dbReference>
<dbReference type="EMBL" id="WNBM01000010">
    <property type="protein sequence ID" value="MTT76728.1"/>
    <property type="molecule type" value="Genomic_DNA"/>
</dbReference>
<keyword evidence="1" id="KW-1188">Viral release from host cell</keyword>
<dbReference type="AlphaFoldDB" id="A0A7X3BWF5"/>
<keyword evidence="7" id="KW-1185">Reference proteome</keyword>
<dbReference type="OrthoDB" id="2843430at2"/>
<dbReference type="NCBIfam" id="TIGR01543">
    <property type="entry name" value="proheadase_HK97"/>
    <property type="match status" value="1"/>
</dbReference>
<comment type="caution">
    <text evidence="5">The sequence shown here is derived from an EMBL/GenBank/DDBJ whole genome shotgun (WGS) entry which is preliminary data.</text>
</comment>
<evidence type="ECO:0000256" key="1">
    <source>
        <dbReference type="ARBA" id="ARBA00022612"/>
    </source>
</evidence>
<name>A0A7X3BWF5_9FIRM</name>
<evidence type="ECO:0000313" key="8">
    <source>
        <dbReference type="Proteomes" id="UP000484547"/>
    </source>
</evidence>
<accession>A0A7X3BWF5</accession>
<evidence type="ECO:0000313" key="6">
    <source>
        <dbReference type="EMBL" id="MTU04918.1"/>
    </source>
</evidence>
<evidence type="ECO:0000313" key="5">
    <source>
        <dbReference type="EMBL" id="MTT76728.1"/>
    </source>
</evidence>
<feature type="domain" description="Prohead serine protease" evidence="4">
    <location>
        <begin position="10"/>
        <end position="162"/>
    </location>
</feature>
<dbReference type="Proteomes" id="UP000443070">
    <property type="component" value="Unassembled WGS sequence"/>
</dbReference>
<keyword evidence="2 5" id="KW-0645">Protease</keyword>
<evidence type="ECO:0000259" key="4">
    <source>
        <dbReference type="Pfam" id="PF04586"/>
    </source>
</evidence>
<evidence type="ECO:0000313" key="7">
    <source>
        <dbReference type="Proteomes" id="UP000443070"/>
    </source>
</evidence>
<gene>
    <name evidence="5" type="ORF">GMD11_10725</name>
    <name evidence="6" type="ORF">GMD18_11035</name>
</gene>
<reference evidence="7 8" key="1">
    <citation type="journal article" date="2019" name="Nat. Med.">
        <title>A library of human gut bacterial isolates paired with longitudinal multiomics data enables mechanistic microbiome research.</title>
        <authorList>
            <person name="Poyet M."/>
            <person name="Groussin M."/>
            <person name="Gibbons S.M."/>
            <person name="Avila-Pacheco J."/>
            <person name="Jiang X."/>
            <person name="Kearney S.M."/>
            <person name="Perrotta A.R."/>
            <person name="Berdy B."/>
            <person name="Zhao S."/>
            <person name="Lieberman T.D."/>
            <person name="Swanson P.K."/>
            <person name="Smith M."/>
            <person name="Roesemann S."/>
            <person name="Alexander J.E."/>
            <person name="Rich S.A."/>
            <person name="Livny J."/>
            <person name="Vlamakis H."/>
            <person name="Clish C."/>
            <person name="Bullock K."/>
            <person name="Deik A."/>
            <person name="Scott J."/>
            <person name="Pierce K.A."/>
            <person name="Xavier R.J."/>
            <person name="Alm E.J."/>
        </authorList>
    </citation>
    <scope>NUCLEOTIDE SEQUENCE [LARGE SCALE GENOMIC DNA]</scope>
    <source>
        <strain evidence="5 8">BIOML-A13</strain>
        <strain evidence="6 7">BIOML-A3</strain>
    </source>
</reference>